<sequence>MLIITVTALPAVMIRLELTLCIAAKFLLWGIFVPVTPVLVAVVVVVVVVCKSVSMFSVLVAFMAKRLLPLEVIVDVVVIVVGVILVETVVVVRTRSPIPGPILVLLNNLMCLKGISQVGCSGIICEDCELESGLSELQVTTVLAAVAAVCVVTIMSPLSPLLSDLGDKDSSDVFIVSS</sequence>
<dbReference type="VEuPathDB" id="VectorBase:GBRI014771"/>
<keyword evidence="1" id="KW-0472">Membrane</keyword>
<keyword evidence="3" id="KW-1185">Reference proteome</keyword>
<evidence type="ECO:0000313" key="3">
    <source>
        <dbReference type="Proteomes" id="UP000091820"/>
    </source>
</evidence>
<name>A0A1A9WCR0_9MUSC</name>
<reference evidence="2" key="2">
    <citation type="submission" date="2020-05" db="UniProtKB">
        <authorList>
            <consortium name="EnsemblMetazoa"/>
        </authorList>
    </citation>
    <scope>IDENTIFICATION</scope>
    <source>
        <strain evidence="2">IAEA</strain>
    </source>
</reference>
<keyword evidence="1" id="KW-1133">Transmembrane helix</keyword>
<feature type="transmembrane region" description="Helical" evidence="1">
    <location>
        <begin position="72"/>
        <end position="92"/>
    </location>
</feature>
<protein>
    <submittedName>
        <fullName evidence="2">Uncharacterized protein</fullName>
    </submittedName>
</protein>
<accession>A0A1A9WCR0</accession>
<feature type="transmembrane region" description="Helical" evidence="1">
    <location>
        <begin position="12"/>
        <end position="32"/>
    </location>
</feature>
<proteinExistence type="predicted"/>
<evidence type="ECO:0000256" key="1">
    <source>
        <dbReference type="SAM" id="Phobius"/>
    </source>
</evidence>
<dbReference type="Proteomes" id="UP000091820">
    <property type="component" value="Unassembled WGS sequence"/>
</dbReference>
<evidence type="ECO:0000313" key="2">
    <source>
        <dbReference type="EnsemblMetazoa" id="GBRI014771-PA"/>
    </source>
</evidence>
<keyword evidence="1" id="KW-0812">Transmembrane</keyword>
<feature type="transmembrane region" description="Helical" evidence="1">
    <location>
        <begin position="38"/>
        <end position="60"/>
    </location>
</feature>
<dbReference type="AlphaFoldDB" id="A0A1A9WCR0"/>
<dbReference type="EnsemblMetazoa" id="GBRI014771-RA">
    <property type="protein sequence ID" value="GBRI014771-PA"/>
    <property type="gene ID" value="GBRI014771"/>
</dbReference>
<reference evidence="3" key="1">
    <citation type="submission" date="2014-03" db="EMBL/GenBank/DDBJ databases">
        <authorList>
            <person name="Aksoy S."/>
            <person name="Warren W."/>
            <person name="Wilson R.K."/>
        </authorList>
    </citation>
    <scope>NUCLEOTIDE SEQUENCE [LARGE SCALE GENOMIC DNA]</scope>
    <source>
        <strain evidence="3">IAEA</strain>
    </source>
</reference>
<feature type="transmembrane region" description="Helical" evidence="1">
    <location>
        <begin position="139"/>
        <end position="158"/>
    </location>
</feature>
<organism evidence="2 3">
    <name type="scientific">Glossina brevipalpis</name>
    <dbReference type="NCBI Taxonomy" id="37001"/>
    <lineage>
        <taxon>Eukaryota</taxon>
        <taxon>Metazoa</taxon>
        <taxon>Ecdysozoa</taxon>
        <taxon>Arthropoda</taxon>
        <taxon>Hexapoda</taxon>
        <taxon>Insecta</taxon>
        <taxon>Pterygota</taxon>
        <taxon>Neoptera</taxon>
        <taxon>Endopterygota</taxon>
        <taxon>Diptera</taxon>
        <taxon>Brachycera</taxon>
        <taxon>Muscomorpha</taxon>
        <taxon>Hippoboscoidea</taxon>
        <taxon>Glossinidae</taxon>
        <taxon>Glossina</taxon>
    </lineage>
</organism>